<sequence>MRWRTSASRLTASPFCLRRKERGGQLGIQVSGRAYPRPGGSGGHPSLSLPSSRLRLPPPPPPPPPIRAALTSDQCNLAGGTAGGPPPAAEAPAAASTPTSGHRRG</sequence>
<dbReference type="HOGENOM" id="CLU_2241315_0_0_1"/>
<dbReference type="Gramene" id="KQK89742">
    <property type="protein sequence ID" value="KQK89742"/>
    <property type="gene ID" value="SETIT_039865mg"/>
</dbReference>
<dbReference type="EnsemblPlants" id="KQK89742">
    <property type="protein sequence ID" value="KQK89742"/>
    <property type="gene ID" value="SETIT_039865mg"/>
</dbReference>
<evidence type="ECO:0000313" key="3">
    <source>
        <dbReference type="Proteomes" id="UP000004995"/>
    </source>
</evidence>
<organism evidence="2 3">
    <name type="scientific">Setaria italica</name>
    <name type="common">Foxtail millet</name>
    <name type="synonym">Panicum italicum</name>
    <dbReference type="NCBI Taxonomy" id="4555"/>
    <lineage>
        <taxon>Eukaryota</taxon>
        <taxon>Viridiplantae</taxon>
        <taxon>Streptophyta</taxon>
        <taxon>Embryophyta</taxon>
        <taxon>Tracheophyta</taxon>
        <taxon>Spermatophyta</taxon>
        <taxon>Magnoliopsida</taxon>
        <taxon>Liliopsida</taxon>
        <taxon>Poales</taxon>
        <taxon>Poaceae</taxon>
        <taxon>PACMAD clade</taxon>
        <taxon>Panicoideae</taxon>
        <taxon>Panicodae</taxon>
        <taxon>Paniceae</taxon>
        <taxon>Cenchrinae</taxon>
        <taxon>Setaria</taxon>
    </lineage>
</organism>
<dbReference type="Proteomes" id="UP000004995">
    <property type="component" value="Unassembled WGS sequence"/>
</dbReference>
<evidence type="ECO:0000256" key="1">
    <source>
        <dbReference type="SAM" id="MobiDB-lite"/>
    </source>
</evidence>
<dbReference type="EMBL" id="AGNK02005800">
    <property type="status" value="NOT_ANNOTATED_CDS"/>
    <property type="molecule type" value="Genomic_DNA"/>
</dbReference>
<reference evidence="2" key="2">
    <citation type="submission" date="2018-08" db="UniProtKB">
        <authorList>
            <consortium name="EnsemblPlants"/>
        </authorList>
    </citation>
    <scope>IDENTIFICATION</scope>
    <source>
        <strain evidence="2">Yugu1</strain>
    </source>
</reference>
<feature type="compositionally biased region" description="Low complexity" evidence="1">
    <location>
        <begin position="90"/>
        <end position="105"/>
    </location>
</feature>
<accession>K4ALT1</accession>
<feature type="compositionally biased region" description="Low complexity" evidence="1">
    <location>
        <begin position="44"/>
        <end position="55"/>
    </location>
</feature>
<feature type="compositionally biased region" description="Pro residues" evidence="1">
    <location>
        <begin position="56"/>
        <end position="66"/>
    </location>
</feature>
<name>K4ALT1_SETIT</name>
<reference evidence="3" key="1">
    <citation type="journal article" date="2012" name="Nat. Biotechnol.">
        <title>Reference genome sequence of the model plant Setaria.</title>
        <authorList>
            <person name="Bennetzen J.L."/>
            <person name="Schmutz J."/>
            <person name="Wang H."/>
            <person name="Percifield R."/>
            <person name="Hawkins J."/>
            <person name="Pontaroli A.C."/>
            <person name="Estep M."/>
            <person name="Feng L."/>
            <person name="Vaughn J.N."/>
            <person name="Grimwood J."/>
            <person name="Jenkins J."/>
            <person name="Barry K."/>
            <person name="Lindquist E."/>
            <person name="Hellsten U."/>
            <person name="Deshpande S."/>
            <person name="Wang X."/>
            <person name="Wu X."/>
            <person name="Mitros T."/>
            <person name="Triplett J."/>
            <person name="Yang X."/>
            <person name="Ye C.Y."/>
            <person name="Mauro-Herrera M."/>
            <person name="Wang L."/>
            <person name="Li P."/>
            <person name="Sharma M."/>
            <person name="Sharma R."/>
            <person name="Ronald P.C."/>
            <person name="Panaud O."/>
            <person name="Kellogg E.A."/>
            <person name="Brutnell T.P."/>
            <person name="Doust A.N."/>
            <person name="Tuskan G.A."/>
            <person name="Rokhsar D."/>
            <person name="Devos K.M."/>
        </authorList>
    </citation>
    <scope>NUCLEOTIDE SEQUENCE [LARGE SCALE GENOMIC DNA]</scope>
    <source>
        <strain evidence="3">cv. Yugu1</strain>
    </source>
</reference>
<proteinExistence type="predicted"/>
<keyword evidence="3" id="KW-1185">Reference proteome</keyword>
<evidence type="ECO:0000313" key="2">
    <source>
        <dbReference type="EnsemblPlants" id="KQK89742"/>
    </source>
</evidence>
<feature type="region of interest" description="Disordered" evidence="1">
    <location>
        <begin position="1"/>
        <end position="105"/>
    </location>
</feature>
<dbReference type="AlphaFoldDB" id="K4ALT1"/>
<protein>
    <submittedName>
        <fullName evidence="2">Uncharacterized protein</fullName>
    </submittedName>
</protein>
<feature type="compositionally biased region" description="Polar residues" evidence="1">
    <location>
        <begin position="1"/>
        <end position="11"/>
    </location>
</feature>
<dbReference type="InParanoid" id="K4ALT1"/>